<sequence>MIHDPASIASRVNNRRGGSRGSSYAWVAQGDLEDAANRAWGTQAEAEAATTQVAQARTEREAARQSNRELLARARELERHVFGEPQAAAQPRQSAARTARREGRSLSAPVPEGGIVAAWYFLRRPT</sequence>
<organism evidence="3 4">
    <name type="scientific">Phytophthora fragariae</name>
    <dbReference type="NCBI Taxonomy" id="53985"/>
    <lineage>
        <taxon>Eukaryota</taxon>
        <taxon>Sar</taxon>
        <taxon>Stramenopiles</taxon>
        <taxon>Oomycota</taxon>
        <taxon>Peronosporomycetes</taxon>
        <taxon>Peronosporales</taxon>
        <taxon>Peronosporaceae</taxon>
        <taxon>Phytophthora</taxon>
    </lineage>
</organism>
<dbReference type="Proteomes" id="UP000486351">
    <property type="component" value="Unassembled WGS sequence"/>
</dbReference>
<proteinExistence type="predicted"/>
<gene>
    <name evidence="3" type="ORF">PF008_g14993</name>
</gene>
<accession>A0A6G0RFF3</accession>
<evidence type="ECO:0000256" key="1">
    <source>
        <dbReference type="SAM" id="Coils"/>
    </source>
</evidence>
<evidence type="ECO:0000256" key="2">
    <source>
        <dbReference type="SAM" id="MobiDB-lite"/>
    </source>
</evidence>
<feature type="compositionally biased region" description="Low complexity" evidence="2">
    <location>
        <begin position="86"/>
        <end position="97"/>
    </location>
</feature>
<feature type="region of interest" description="Disordered" evidence="2">
    <location>
        <begin position="81"/>
        <end position="108"/>
    </location>
</feature>
<name>A0A6G0RFF3_9STRA</name>
<feature type="coiled-coil region" evidence="1">
    <location>
        <begin position="46"/>
        <end position="80"/>
    </location>
</feature>
<evidence type="ECO:0000313" key="4">
    <source>
        <dbReference type="Proteomes" id="UP000486351"/>
    </source>
</evidence>
<dbReference type="EMBL" id="QXFY01000954">
    <property type="protein sequence ID" value="KAE9332333.1"/>
    <property type="molecule type" value="Genomic_DNA"/>
</dbReference>
<comment type="caution">
    <text evidence="3">The sequence shown here is derived from an EMBL/GenBank/DDBJ whole genome shotgun (WGS) entry which is preliminary data.</text>
</comment>
<reference evidence="3 4" key="1">
    <citation type="submission" date="2018-09" db="EMBL/GenBank/DDBJ databases">
        <title>Genomic investigation of the strawberry pathogen Phytophthora fragariae indicates pathogenicity is determined by transcriptional variation in three key races.</title>
        <authorList>
            <person name="Adams T.M."/>
            <person name="Armitage A.D."/>
            <person name="Sobczyk M.K."/>
            <person name="Bates H.J."/>
            <person name="Dunwell J.M."/>
            <person name="Nellist C.F."/>
            <person name="Harrison R.J."/>
        </authorList>
    </citation>
    <scope>NUCLEOTIDE SEQUENCE [LARGE SCALE GENOMIC DNA]</scope>
    <source>
        <strain evidence="3 4">NOV-77</strain>
    </source>
</reference>
<evidence type="ECO:0000313" key="3">
    <source>
        <dbReference type="EMBL" id="KAE9332333.1"/>
    </source>
</evidence>
<keyword evidence="1" id="KW-0175">Coiled coil</keyword>
<dbReference type="AlphaFoldDB" id="A0A6G0RFF3"/>
<feature type="region of interest" description="Disordered" evidence="2">
    <location>
        <begin position="1"/>
        <end position="23"/>
    </location>
</feature>
<protein>
    <submittedName>
        <fullName evidence="3">Uncharacterized protein</fullName>
    </submittedName>
</protein>